<keyword evidence="4 6" id="KW-1133">Transmembrane helix</keyword>
<dbReference type="InterPro" id="IPR050367">
    <property type="entry name" value="APC_superfamily"/>
</dbReference>
<dbReference type="Gene3D" id="1.20.1740.10">
    <property type="entry name" value="Amino acid/polyamine transporter I"/>
    <property type="match status" value="1"/>
</dbReference>
<feature type="transmembrane region" description="Helical" evidence="6">
    <location>
        <begin position="169"/>
        <end position="190"/>
    </location>
</feature>
<dbReference type="RefSeq" id="WP_200128399.1">
    <property type="nucleotide sequence ID" value="NZ_CP054705.1"/>
</dbReference>
<dbReference type="EMBL" id="CP054705">
    <property type="protein sequence ID" value="QQK75765.1"/>
    <property type="molecule type" value="Genomic_DNA"/>
</dbReference>
<feature type="transmembrane region" description="Helical" evidence="6">
    <location>
        <begin position="238"/>
        <end position="265"/>
    </location>
</feature>
<feature type="transmembrane region" description="Helical" evidence="6">
    <location>
        <begin position="285"/>
        <end position="314"/>
    </location>
</feature>
<keyword evidence="2" id="KW-1003">Cell membrane</keyword>
<name>A0A7T6Z2G5_9BACI</name>
<dbReference type="KEGG" id="scia:HUG15_09435"/>
<keyword evidence="5 6" id="KW-0472">Membrane</keyword>
<evidence type="ECO:0000256" key="3">
    <source>
        <dbReference type="ARBA" id="ARBA00022692"/>
    </source>
</evidence>
<comment type="subcellular location">
    <subcellularLocation>
        <location evidence="1">Cell membrane</location>
        <topology evidence="1">Multi-pass membrane protein</topology>
    </subcellularLocation>
</comment>
<dbReference type="GO" id="GO:0022857">
    <property type="term" value="F:transmembrane transporter activity"/>
    <property type="evidence" value="ECO:0007669"/>
    <property type="project" value="InterPro"/>
</dbReference>
<evidence type="ECO:0000256" key="6">
    <source>
        <dbReference type="SAM" id="Phobius"/>
    </source>
</evidence>
<dbReference type="Proteomes" id="UP000595823">
    <property type="component" value="Chromosome"/>
</dbReference>
<feature type="transmembrane region" description="Helical" evidence="6">
    <location>
        <begin position="335"/>
        <end position="354"/>
    </location>
</feature>
<feature type="transmembrane region" description="Helical" evidence="6">
    <location>
        <begin position="360"/>
        <end position="381"/>
    </location>
</feature>
<dbReference type="GO" id="GO:0005886">
    <property type="term" value="C:plasma membrane"/>
    <property type="evidence" value="ECO:0007669"/>
    <property type="project" value="UniProtKB-SubCell"/>
</dbReference>
<evidence type="ECO:0000256" key="1">
    <source>
        <dbReference type="ARBA" id="ARBA00004651"/>
    </source>
</evidence>
<dbReference type="AlphaFoldDB" id="A0A7T6Z2G5"/>
<dbReference type="PANTHER" id="PTHR42770">
    <property type="entry name" value="AMINO ACID TRANSPORTER-RELATED"/>
    <property type="match status" value="1"/>
</dbReference>
<dbReference type="PANTHER" id="PTHR42770:SF7">
    <property type="entry name" value="MEMBRANE PROTEIN"/>
    <property type="match status" value="1"/>
</dbReference>
<accession>A0A7T6Z2G5</accession>
<feature type="transmembrane region" description="Helical" evidence="6">
    <location>
        <begin position="12"/>
        <end position="31"/>
    </location>
</feature>
<reference evidence="7 8" key="1">
    <citation type="submission" date="2020-06" db="EMBL/GenBank/DDBJ databases">
        <title>Genomic analysis of Salicibibacter sp. NKC5-3.</title>
        <authorList>
            <person name="Oh Y.J."/>
        </authorList>
    </citation>
    <scope>NUCLEOTIDE SEQUENCE [LARGE SCALE GENOMIC DNA]</scope>
    <source>
        <strain evidence="7 8">NKC5-3</strain>
    </source>
</reference>
<feature type="transmembrane region" description="Helical" evidence="6">
    <location>
        <begin position="401"/>
        <end position="418"/>
    </location>
</feature>
<evidence type="ECO:0000256" key="5">
    <source>
        <dbReference type="ARBA" id="ARBA00023136"/>
    </source>
</evidence>
<keyword evidence="3 6" id="KW-0812">Transmembrane</keyword>
<dbReference type="InterPro" id="IPR002293">
    <property type="entry name" value="AA/rel_permease1"/>
</dbReference>
<protein>
    <submittedName>
        <fullName evidence="7">Amino acid permease</fullName>
    </submittedName>
</protein>
<evidence type="ECO:0000256" key="4">
    <source>
        <dbReference type="ARBA" id="ARBA00022989"/>
    </source>
</evidence>
<feature type="transmembrane region" description="Helical" evidence="6">
    <location>
        <begin position="136"/>
        <end position="157"/>
    </location>
</feature>
<dbReference type="Pfam" id="PF13520">
    <property type="entry name" value="AA_permease_2"/>
    <property type="match status" value="1"/>
</dbReference>
<sequence>MASRKGKFKKVLNNWDVFLLSFGAMIGWGWVVMSGTWITSAGSLGAALAFVIGGVLVVFVGLTYAELSSAMPFVGGEHVYVERALGNKSTFIASWAITFGYVSVIAFEAVALPTVITYLFPNYEVGYMWTIAGWDVYLSWVIVGMVGSIIMAGINYFGVKPAAKVQIILTLSIFIVGIMLITGSGFGGSVANMEPFFVDGAGGIMAVLVLVPFLFVGFDVIPQAAEEANIEPRKIGKLLILSVVAAILFYIGVTFAVSLALPAASLEGSELATADAMGAAFGSPVFANVLILGGVAGILTSWNAFIVGATRIIYAMAESRMLPSWFSKIHPKYGTPSNAIIFIAVLSVVSPLLGEPALDWFATAGGLGIVVAYFLVAISFVILRRREPEMERPYRAGNSQFIGFTAIVMSFGFIVLYMPGMPSALFNIEWIIVFGWSLLGLVFYLNFLRQKG</sequence>
<proteinExistence type="predicted"/>
<feature type="transmembrane region" description="Helical" evidence="6">
    <location>
        <begin position="92"/>
        <end position="116"/>
    </location>
</feature>
<evidence type="ECO:0000313" key="7">
    <source>
        <dbReference type="EMBL" id="QQK75765.1"/>
    </source>
</evidence>
<evidence type="ECO:0000313" key="8">
    <source>
        <dbReference type="Proteomes" id="UP000595823"/>
    </source>
</evidence>
<feature type="transmembrane region" description="Helical" evidence="6">
    <location>
        <begin position="196"/>
        <end position="218"/>
    </location>
</feature>
<dbReference type="PIRSF" id="PIRSF006060">
    <property type="entry name" value="AA_transporter"/>
    <property type="match status" value="1"/>
</dbReference>
<gene>
    <name evidence="7" type="ORF">HUG15_09435</name>
</gene>
<keyword evidence="8" id="KW-1185">Reference proteome</keyword>
<feature type="transmembrane region" description="Helical" evidence="6">
    <location>
        <begin position="430"/>
        <end position="448"/>
    </location>
</feature>
<organism evidence="7 8">
    <name type="scientific">Salicibibacter cibarius</name>
    <dbReference type="NCBI Taxonomy" id="2743000"/>
    <lineage>
        <taxon>Bacteria</taxon>
        <taxon>Bacillati</taxon>
        <taxon>Bacillota</taxon>
        <taxon>Bacilli</taxon>
        <taxon>Bacillales</taxon>
        <taxon>Bacillaceae</taxon>
        <taxon>Salicibibacter</taxon>
    </lineage>
</organism>
<feature type="transmembrane region" description="Helical" evidence="6">
    <location>
        <begin position="37"/>
        <end position="62"/>
    </location>
</feature>
<evidence type="ECO:0000256" key="2">
    <source>
        <dbReference type="ARBA" id="ARBA00022475"/>
    </source>
</evidence>